<reference evidence="1 2" key="1">
    <citation type="submission" date="2024-08" db="EMBL/GenBank/DDBJ databases">
        <title>Insights into the chromosomal genome structure of Flemingia macrophylla.</title>
        <authorList>
            <person name="Ding Y."/>
            <person name="Zhao Y."/>
            <person name="Bi W."/>
            <person name="Wu M."/>
            <person name="Zhao G."/>
            <person name="Gong Y."/>
            <person name="Li W."/>
            <person name="Zhang P."/>
        </authorList>
    </citation>
    <scope>NUCLEOTIDE SEQUENCE [LARGE SCALE GENOMIC DNA]</scope>
    <source>
        <strain evidence="1">DYQJB</strain>
        <tissue evidence="1">Leaf</tissue>
    </source>
</reference>
<name>A0ABD1N177_9FABA</name>
<evidence type="ECO:0000313" key="1">
    <source>
        <dbReference type="EMBL" id="KAL2341848.1"/>
    </source>
</evidence>
<dbReference type="InterPro" id="IPR011990">
    <property type="entry name" value="TPR-like_helical_dom_sf"/>
</dbReference>
<evidence type="ECO:0000313" key="2">
    <source>
        <dbReference type="Proteomes" id="UP001603857"/>
    </source>
</evidence>
<dbReference type="Gene3D" id="1.25.40.10">
    <property type="entry name" value="Tetratricopeptide repeat domain"/>
    <property type="match status" value="1"/>
</dbReference>
<evidence type="ECO:0008006" key="3">
    <source>
        <dbReference type="Google" id="ProtNLM"/>
    </source>
</evidence>
<organism evidence="1 2">
    <name type="scientific">Flemingia macrophylla</name>
    <dbReference type="NCBI Taxonomy" id="520843"/>
    <lineage>
        <taxon>Eukaryota</taxon>
        <taxon>Viridiplantae</taxon>
        <taxon>Streptophyta</taxon>
        <taxon>Embryophyta</taxon>
        <taxon>Tracheophyta</taxon>
        <taxon>Spermatophyta</taxon>
        <taxon>Magnoliopsida</taxon>
        <taxon>eudicotyledons</taxon>
        <taxon>Gunneridae</taxon>
        <taxon>Pentapetalae</taxon>
        <taxon>rosids</taxon>
        <taxon>fabids</taxon>
        <taxon>Fabales</taxon>
        <taxon>Fabaceae</taxon>
        <taxon>Papilionoideae</taxon>
        <taxon>50 kb inversion clade</taxon>
        <taxon>NPAAA clade</taxon>
        <taxon>indigoferoid/millettioid clade</taxon>
        <taxon>Phaseoleae</taxon>
        <taxon>Flemingia</taxon>
    </lineage>
</organism>
<sequence length="94" mass="10764">MEAEGIKPDHVTFKGVLLACVEEGIVKFGNDCFNSMRSEYHVLPWMEHYDCMIELYSGHGCMDELENFMRTMTIEPTLAMLNRVLAACQKNECP</sequence>
<dbReference type="EMBL" id="JBGMDY010000003">
    <property type="protein sequence ID" value="KAL2341848.1"/>
    <property type="molecule type" value="Genomic_DNA"/>
</dbReference>
<keyword evidence="2" id="KW-1185">Reference proteome</keyword>
<gene>
    <name evidence="1" type="ORF">Fmac_009788</name>
</gene>
<comment type="caution">
    <text evidence="1">The sequence shown here is derived from an EMBL/GenBank/DDBJ whole genome shotgun (WGS) entry which is preliminary data.</text>
</comment>
<dbReference type="InterPro" id="IPR046960">
    <property type="entry name" value="PPR_At4g14850-like_plant"/>
</dbReference>
<dbReference type="PANTHER" id="PTHR47926:SF476">
    <property type="entry name" value="PENTATRICOPEPTIDE REPEAT-CONTAINING PROTEIN"/>
    <property type="match status" value="1"/>
</dbReference>
<dbReference type="Proteomes" id="UP001603857">
    <property type="component" value="Unassembled WGS sequence"/>
</dbReference>
<dbReference type="PANTHER" id="PTHR47926">
    <property type="entry name" value="PENTATRICOPEPTIDE REPEAT-CONTAINING PROTEIN"/>
    <property type="match status" value="1"/>
</dbReference>
<proteinExistence type="predicted"/>
<dbReference type="AlphaFoldDB" id="A0ABD1N177"/>
<protein>
    <recommendedName>
        <fullName evidence="3">Pentatricopeptide repeat-containing protein</fullName>
    </recommendedName>
</protein>
<accession>A0ABD1N177</accession>